<reference evidence="2" key="2">
    <citation type="submission" date="2025-08" db="UniProtKB">
        <authorList>
            <consortium name="Ensembl"/>
        </authorList>
    </citation>
    <scope>IDENTIFICATION</scope>
</reference>
<dbReference type="Gene3D" id="2.60.40.10">
    <property type="entry name" value="Immunoglobulins"/>
    <property type="match status" value="1"/>
</dbReference>
<evidence type="ECO:0000259" key="1">
    <source>
        <dbReference type="PROSITE" id="PS50835"/>
    </source>
</evidence>
<organism evidence="2 3">
    <name type="scientific">Oreochromis niloticus</name>
    <name type="common">Nile tilapia</name>
    <name type="synonym">Tilapia nilotica</name>
    <dbReference type="NCBI Taxonomy" id="8128"/>
    <lineage>
        <taxon>Eukaryota</taxon>
        <taxon>Metazoa</taxon>
        <taxon>Chordata</taxon>
        <taxon>Craniata</taxon>
        <taxon>Vertebrata</taxon>
        <taxon>Euteleostomi</taxon>
        <taxon>Actinopterygii</taxon>
        <taxon>Neopterygii</taxon>
        <taxon>Teleostei</taxon>
        <taxon>Neoteleostei</taxon>
        <taxon>Acanthomorphata</taxon>
        <taxon>Ovalentaria</taxon>
        <taxon>Cichlomorphae</taxon>
        <taxon>Cichliformes</taxon>
        <taxon>Cichlidae</taxon>
        <taxon>African cichlids</taxon>
        <taxon>Pseudocrenilabrinae</taxon>
        <taxon>Oreochromini</taxon>
        <taxon>Oreochromis</taxon>
    </lineage>
</organism>
<dbReference type="Ensembl" id="ENSONIT00000071805.1">
    <property type="protein sequence ID" value="ENSONIP00000056590.1"/>
    <property type="gene ID" value="ENSONIG00000029071.1"/>
</dbReference>
<accession>A0A669DE33</accession>
<reference evidence="2" key="3">
    <citation type="submission" date="2025-09" db="UniProtKB">
        <authorList>
            <consortium name="Ensembl"/>
        </authorList>
    </citation>
    <scope>IDENTIFICATION</scope>
</reference>
<name>A0A669DE33_ORENI</name>
<dbReference type="PROSITE" id="PS50835">
    <property type="entry name" value="IG_LIKE"/>
    <property type="match status" value="1"/>
</dbReference>
<dbReference type="InParanoid" id="A0A669DE33"/>
<dbReference type="InterPro" id="IPR007110">
    <property type="entry name" value="Ig-like_dom"/>
</dbReference>
<feature type="domain" description="Ig-like" evidence="1">
    <location>
        <begin position="1"/>
        <end position="72"/>
    </location>
</feature>
<dbReference type="InterPro" id="IPR036179">
    <property type="entry name" value="Ig-like_dom_sf"/>
</dbReference>
<keyword evidence="3" id="KW-1185">Reference proteome</keyword>
<proteinExistence type="predicted"/>
<protein>
    <recommendedName>
        <fullName evidence="1">Ig-like domain-containing protein</fullName>
    </recommendedName>
</protein>
<sequence length="77" mass="8962">MNKDTEVEWVKSSKTVHVYQNGSDWSEDQDQSYRGRTELRRNLLKTGDLKRDSGEYRCDVTRNGYVSVRNLSHPVAV</sequence>
<evidence type="ECO:0000313" key="2">
    <source>
        <dbReference type="Ensembl" id="ENSONIP00000056590.1"/>
    </source>
</evidence>
<evidence type="ECO:0000313" key="3">
    <source>
        <dbReference type="Proteomes" id="UP000005207"/>
    </source>
</evidence>
<dbReference type="Proteomes" id="UP000005207">
    <property type="component" value="Linkage group LG23"/>
</dbReference>
<dbReference type="OMA" id="ERKHRWI"/>
<dbReference type="AlphaFoldDB" id="A0A669DE33"/>
<dbReference type="InterPro" id="IPR013783">
    <property type="entry name" value="Ig-like_fold"/>
</dbReference>
<reference evidence="3" key="1">
    <citation type="submission" date="2012-01" db="EMBL/GenBank/DDBJ databases">
        <title>The Genome Sequence of Oreochromis niloticus (Nile Tilapia).</title>
        <authorList>
            <consortium name="Broad Institute Genome Assembly Team"/>
            <consortium name="Broad Institute Sequencing Platform"/>
            <person name="Di Palma F."/>
            <person name="Johnson J."/>
            <person name="Lander E.S."/>
            <person name="Lindblad-Toh K."/>
        </authorList>
    </citation>
    <scope>NUCLEOTIDE SEQUENCE [LARGE SCALE GENOMIC DNA]</scope>
</reference>
<dbReference type="SUPFAM" id="SSF48726">
    <property type="entry name" value="Immunoglobulin"/>
    <property type="match status" value="1"/>
</dbReference>